<comment type="caution">
    <text evidence="2">The sequence shown here is derived from an EMBL/GenBank/DDBJ whole genome shotgun (WGS) entry which is preliminary data.</text>
</comment>
<keyword evidence="1" id="KW-1133">Transmembrane helix</keyword>
<gene>
    <name evidence="2" type="ORF">Nepgr_011285</name>
</gene>
<feature type="transmembrane region" description="Helical" evidence="1">
    <location>
        <begin position="82"/>
        <end position="102"/>
    </location>
</feature>
<dbReference type="Proteomes" id="UP001279734">
    <property type="component" value="Unassembled WGS sequence"/>
</dbReference>
<dbReference type="EMBL" id="BSYO01000009">
    <property type="protein sequence ID" value="GMH09444.1"/>
    <property type="molecule type" value="Genomic_DNA"/>
</dbReference>
<proteinExistence type="predicted"/>
<evidence type="ECO:0000256" key="1">
    <source>
        <dbReference type="SAM" id="Phobius"/>
    </source>
</evidence>
<sequence>MLCKYIRRRCKTLEFLAHPFWCGNATTKFDVFEATFSIKTNPSLHRNLLQLEGADYYFEIETRNNILDAHGTSGVAREMSRIYFQTIDWALGAILILPFGLLW</sequence>
<name>A0AAD3SEM0_NEPGR</name>
<evidence type="ECO:0000313" key="2">
    <source>
        <dbReference type="EMBL" id="GMH09444.1"/>
    </source>
</evidence>
<keyword evidence="1" id="KW-0812">Transmembrane</keyword>
<organism evidence="2 3">
    <name type="scientific">Nepenthes gracilis</name>
    <name type="common">Slender pitcher plant</name>
    <dbReference type="NCBI Taxonomy" id="150966"/>
    <lineage>
        <taxon>Eukaryota</taxon>
        <taxon>Viridiplantae</taxon>
        <taxon>Streptophyta</taxon>
        <taxon>Embryophyta</taxon>
        <taxon>Tracheophyta</taxon>
        <taxon>Spermatophyta</taxon>
        <taxon>Magnoliopsida</taxon>
        <taxon>eudicotyledons</taxon>
        <taxon>Gunneridae</taxon>
        <taxon>Pentapetalae</taxon>
        <taxon>Caryophyllales</taxon>
        <taxon>Nepenthaceae</taxon>
        <taxon>Nepenthes</taxon>
    </lineage>
</organism>
<reference evidence="2" key="1">
    <citation type="submission" date="2023-05" db="EMBL/GenBank/DDBJ databases">
        <title>Nepenthes gracilis genome sequencing.</title>
        <authorList>
            <person name="Fukushima K."/>
        </authorList>
    </citation>
    <scope>NUCLEOTIDE SEQUENCE</scope>
    <source>
        <strain evidence="2">SING2019-196</strain>
    </source>
</reference>
<keyword evidence="3" id="KW-1185">Reference proteome</keyword>
<keyword evidence="1" id="KW-0472">Membrane</keyword>
<accession>A0AAD3SEM0</accession>
<protein>
    <submittedName>
        <fullName evidence="2">Uncharacterized protein</fullName>
    </submittedName>
</protein>
<evidence type="ECO:0000313" key="3">
    <source>
        <dbReference type="Proteomes" id="UP001279734"/>
    </source>
</evidence>
<dbReference type="AlphaFoldDB" id="A0AAD3SEM0"/>